<name>A0AAE1CWH2_9GAST</name>
<dbReference type="AlphaFoldDB" id="A0AAE1CWH2"/>
<dbReference type="Proteomes" id="UP001283361">
    <property type="component" value="Unassembled WGS sequence"/>
</dbReference>
<proteinExistence type="predicted"/>
<dbReference type="PANTHER" id="PTHR19446">
    <property type="entry name" value="REVERSE TRANSCRIPTASES"/>
    <property type="match status" value="1"/>
</dbReference>
<comment type="caution">
    <text evidence="1">The sequence shown here is derived from an EMBL/GenBank/DDBJ whole genome shotgun (WGS) entry which is preliminary data.</text>
</comment>
<evidence type="ECO:0000313" key="2">
    <source>
        <dbReference type="Proteomes" id="UP001283361"/>
    </source>
</evidence>
<reference evidence="1" key="1">
    <citation type="journal article" date="2023" name="G3 (Bethesda)">
        <title>A reference genome for the long-term kleptoplast-retaining sea slug Elysia crispata morphotype clarki.</title>
        <authorList>
            <person name="Eastman K.E."/>
            <person name="Pendleton A.L."/>
            <person name="Shaikh M.A."/>
            <person name="Suttiyut T."/>
            <person name="Ogas R."/>
            <person name="Tomko P."/>
            <person name="Gavelis G."/>
            <person name="Widhalm J.R."/>
            <person name="Wisecaver J.H."/>
        </authorList>
    </citation>
    <scope>NUCLEOTIDE SEQUENCE</scope>
    <source>
        <strain evidence="1">ECLA1</strain>
    </source>
</reference>
<accession>A0AAE1CWH2</accession>
<protein>
    <recommendedName>
        <fullName evidence="3">Reverse transcriptase</fullName>
    </recommendedName>
</protein>
<organism evidence="1 2">
    <name type="scientific">Elysia crispata</name>
    <name type="common">lettuce slug</name>
    <dbReference type="NCBI Taxonomy" id="231223"/>
    <lineage>
        <taxon>Eukaryota</taxon>
        <taxon>Metazoa</taxon>
        <taxon>Spiralia</taxon>
        <taxon>Lophotrochozoa</taxon>
        <taxon>Mollusca</taxon>
        <taxon>Gastropoda</taxon>
        <taxon>Heterobranchia</taxon>
        <taxon>Euthyneura</taxon>
        <taxon>Panpulmonata</taxon>
        <taxon>Sacoglossa</taxon>
        <taxon>Placobranchoidea</taxon>
        <taxon>Plakobranchidae</taxon>
        <taxon>Elysia</taxon>
    </lineage>
</organism>
<sequence>MKIPFNARELEDALKALKDKKSPGPDKITNEMLKHMGPKAKSKLIGLYNNSWKEGIVPKKWREAVMVPIYKKGKER</sequence>
<gene>
    <name evidence="1" type="ORF">RRG08_011316</name>
</gene>
<keyword evidence="2" id="KW-1185">Reference proteome</keyword>
<evidence type="ECO:0008006" key="3">
    <source>
        <dbReference type="Google" id="ProtNLM"/>
    </source>
</evidence>
<evidence type="ECO:0000313" key="1">
    <source>
        <dbReference type="EMBL" id="KAK3740854.1"/>
    </source>
</evidence>
<dbReference type="EMBL" id="JAWDGP010006457">
    <property type="protein sequence ID" value="KAK3740854.1"/>
    <property type="molecule type" value="Genomic_DNA"/>
</dbReference>